<dbReference type="EMBL" id="KQ258251">
    <property type="protein sequence ID" value="KOM25019.1"/>
    <property type="molecule type" value="Genomic_DNA"/>
</dbReference>
<gene>
    <name evidence="2" type="ORF">LR48_Vigan45s002100</name>
</gene>
<evidence type="ECO:0000256" key="1">
    <source>
        <dbReference type="SAM" id="MobiDB-lite"/>
    </source>
</evidence>
<protein>
    <submittedName>
        <fullName evidence="2">Uncharacterized protein</fullName>
    </submittedName>
</protein>
<sequence length="179" mass="19850">MAPITIAYRHWFYNRDIYRQDPKRRPRTRSEKISLTKPRRTIAAMTRTVGATAATETMRHGGAARTQEDHATMATMRRQHCLHHTTTRQQRGGNSGDVVERIWSGLAIWSSGSGAVDEDEDTEGKNGGGSNGKGSSGGYSGEGYNSERGKNGRAQRGRRESTRKKKLLGCANEKIRGMK</sequence>
<reference evidence="3" key="1">
    <citation type="journal article" date="2015" name="Proc. Natl. Acad. Sci. U.S.A.">
        <title>Genome sequencing of adzuki bean (Vigna angularis) provides insight into high starch and low fat accumulation and domestication.</title>
        <authorList>
            <person name="Yang K."/>
            <person name="Tian Z."/>
            <person name="Chen C."/>
            <person name="Luo L."/>
            <person name="Zhao B."/>
            <person name="Wang Z."/>
            <person name="Yu L."/>
            <person name="Li Y."/>
            <person name="Sun Y."/>
            <person name="Li W."/>
            <person name="Chen Y."/>
            <person name="Li Y."/>
            <person name="Zhang Y."/>
            <person name="Ai D."/>
            <person name="Zhao J."/>
            <person name="Shang C."/>
            <person name="Ma Y."/>
            <person name="Wu B."/>
            <person name="Wang M."/>
            <person name="Gao L."/>
            <person name="Sun D."/>
            <person name="Zhang P."/>
            <person name="Guo F."/>
            <person name="Wang W."/>
            <person name="Li Y."/>
            <person name="Wang J."/>
            <person name="Varshney R.K."/>
            <person name="Wang J."/>
            <person name="Ling H.Q."/>
            <person name="Wan P."/>
        </authorList>
    </citation>
    <scope>NUCLEOTIDE SEQUENCE</scope>
    <source>
        <strain evidence="3">cv. Jingnong 6</strain>
    </source>
</reference>
<dbReference type="Gramene" id="KOM25019">
    <property type="protein sequence ID" value="KOM25019"/>
    <property type="gene ID" value="LR48_Vigan45s002100"/>
</dbReference>
<evidence type="ECO:0000313" key="3">
    <source>
        <dbReference type="Proteomes" id="UP000053144"/>
    </source>
</evidence>
<feature type="compositionally biased region" description="Gly residues" evidence="1">
    <location>
        <begin position="125"/>
        <end position="141"/>
    </location>
</feature>
<evidence type="ECO:0000313" key="2">
    <source>
        <dbReference type="EMBL" id="KOM25019.1"/>
    </source>
</evidence>
<feature type="region of interest" description="Disordered" evidence="1">
    <location>
        <begin position="112"/>
        <end position="179"/>
    </location>
</feature>
<accession>A0A0L9T4J7</accession>
<feature type="compositionally biased region" description="Basic residues" evidence="1">
    <location>
        <begin position="151"/>
        <end position="167"/>
    </location>
</feature>
<organism evidence="2 3">
    <name type="scientific">Phaseolus angularis</name>
    <name type="common">Azuki bean</name>
    <name type="synonym">Vigna angularis</name>
    <dbReference type="NCBI Taxonomy" id="3914"/>
    <lineage>
        <taxon>Eukaryota</taxon>
        <taxon>Viridiplantae</taxon>
        <taxon>Streptophyta</taxon>
        <taxon>Embryophyta</taxon>
        <taxon>Tracheophyta</taxon>
        <taxon>Spermatophyta</taxon>
        <taxon>Magnoliopsida</taxon>
        <taxon>eudicotyledons</taxon>
        <taxon>Gunneridae</taxon>
        <taxon>Pentapetalae</taxon>
        <taxon>rosids</taxon>
        <taxon>fabids</taxon>
        <taxon>Fabales</taxon>
        <taxon>Fabaceae</taxon>
        <taxon>Papilionoideae</taxon>
        <taxon>50 kb inversion clade</taxon>
        <taxon>NPAAA clade</taxon>
        <taxon>indigoferoid/millettioid clade</taxon>
        <taxon>Phaseoleae</taxon>
        <taxon>Vigna</taxon>
    </lineage>
</organism>
<name>A0A0L9T4J7_PHAAN</name>
<proteinExistence type="predicted"/>
<dbReference type="Proteomes" id="UP000053144">
    <property type="component" value="Unassembled WGS sequence"/>
</dbReference>
<dbReference type="AlphaFoldDB" id="A0A0L9T4J7"/>